<keyword evidence="3" id="KW-1185">Reference proteome</keyword>
<organism evidence="2 3">
    <name type="scientific">Quercus suber</name>
    <name type="common">Cork oak</name>
    <dbReference type="NCBI Taxonomy" id="58331"/>
    <lineage>
        <taxon>Eukaryota</taxon>
        <taxon>Viridiplantae</taxon>
        <taxon>Streptophyta</taxon>
        <taxon>Embryophyta</taxon>
        <taxon>Tracheophyta</taxon>
        <taxon>Spermatophyta</taxon>
        <taxon>Magnoliopsida</taxon>
        <taxon>eudicotyledons</taxon>
        <taxon>Gunneridae</taxon>
        <taxon>Pentapetalae</taxon>
        <taxon>rosids</taxon>
        <taxon>fabids</taxon>
        <taxon>Fagales</taxon>
        <taxon>Fagaceae</taxon>
        <taxon>Quercus</taxon>
    </lineage>
</organism>
<dbReference type="AlphaFoldDB" id="A0AAW0INJ9"/>
<evidence type="ECO:0000313" key="2">
    <source>
        <dbReference type="EMBL" id="KAK7815743.1"/>
    </source>
</evidence>
<reference evidence="2 3" key="1">
    <citation type="journal article" date="2018" name="Sci. Data">
        <title>The draft genome sequence of cork oak.</title>
        <authorList>
            <person name="Ramos A.M."/>
            <person name="Usie A."/>
            <person name="Barbosa P."/>
            <person name="Barros P.M."/>
            <person name="Capote T."/>
            <person name="Chaves I."/>
            <person name="Simoes F."/>
            <person name="Abreu I."/>
            <person name="Carrasquinho I."/>
            <person name="Faro C."/>
            <person name="Guimaraes J.B."/>
            <person name="Mendonca D."/>
            <person name="Nobrega F."/>
            <person name="Rodrigues L."/>
            <person name="Saibo N.J.M."/>
            <person name="Varela M.C."/>
            <person name="Egas C."/>
            <person name="Matos J."/>
            <person name="Miguel C.M."/>
            <person name="Oliveira M.M."/>
            <person name="Ricardo C.P."/>
            <person name="Goncalves S."/>
        </authorList>
    </citation>
    <scope>NUCLEOTIDE SEQUENCE [LARGE SCALE GENOMIC DNA]</scope>
    <source>
        <strain evidence="3">cv. HL8</strain>
    </source>
</reference>
<dbReference type="Proteomes" id="UP000237347">
    <property type="component" value="Unassembled WGS sequence"/>
</dbReference>
<name>A0AAW0INJ9_QUESU</name>
<evidence type="ECO:0000256" key="1">
    <source>
        <dbReference type="SAM" id="MobiDB-lite"/>
    </source>
</evidence>
<feature type="region of interest" description="Disordered" evidence="1">
    <location>
        <begin position="21"/>
        <end position="46"/>
    </location>
</feature>
<gene>
    <name evidence="2" type="ORF">CFP56_001131</name>
</gene>
<sequence length="144" mass="16306">MEAGPSFDQRFTLINSIIQSPSMAPTNDYGEEIEQSKGKSLKNKKENSTLQSIQQFRLPLSNIVKKSKGKDREKVTSSLYFIAAVSLTPTPIVPRVHDPLAFSSKNSKDSFHIFICSVLLIKTCNEGKRRRYRQPFMITCYSAQ</sequence>
<evidence type="ECO:0000313" key="3">
    <source>
        <dbReference type="Proteomes" id="UP000237347"/>
    </source>
</evidence>
<dbReference type="EMBL" id="PKMF04000982">
    <property type="protein sequence ID" value="KAK7815743.1"/>
    <property type="molecule type" value="Genomic_DNA"/>
</dbReference>
<accession>A0AAW0INJ9</accession>
<protein>
    <submittedName>
        <fullName evidence="2">Uncharacterized protein</fullName>
    </submittedName>
</protein>
<proteinExistence type="predicted"/>
<comment type="caution">
    <text evidence="2">The sequence shown here is derived from an EMBL/GenBank/DDBJ whole genome shotgun (WGS) entry which is preliminary data.</text>
</comment>